<protein>
    <submittedName>
        <fullName evidence="1">Uncharacterized protein</fullName>
    </submittedName>
</protein>
<sequence>MKTRTIICWMGTDHVASGTGGCARYRIYWYFRVPFYSATRLRLCPRLNHMSRLMQRVCGKNVSRTREGRARCWSLI</sequence>
<name>A0A382B8W2_9ZZZZ</name>
<gene>
    <name evidence="1" type="ORF">METZ01_LOCUS162586</name>
</gene>
<evidence type="ECO:0000313" key="1">
    <source>
        <dbReference type="EMBL" id="SVB09732.1"/>
    </source>
</evidence>
<dbReference type="EMBL" id="UINC01028554">
    <property type="protein sequence ID" value="SVB09732.1"/>
    <property type="molecule type" value="Genomic_DNA"/>
</dbReference>
<proteinExistence type="predicted"/>
<reference evidence="1" key="1">
    <citation type="submission" date="2018-05" db="EMBL/GenBank/DDBJ databases">
        <authorList>
            <person name="Lanie J.A."/>
            <person name="Ng W.-L."/>
            <person name="Kazmierczak K.M."/>
            <person name="Andrzejewski T.M."/>
            <person name="Davidsen T.M."/>
            <person name="Wayne K.J."/>
            <person name="Tettelin H."/>
            <person name="Glass J.I."/>
            <person name="Rusch D."/>
            <person name="Podicherti R."/>
            <person name="Tsui H.-C.T."/>
            <person name="Winkler M.E."/>
        </authorList>
    </citation>
    <scope>NUCLEOTIDE SEQUENCE</scope>
</reference>
<organism evidence="1">
    <name type="scientific">marine metagenome</name>
    <dbReference type="NCBI Taxonomy" id="408172"/>
    <lineage>
        <taxon>unclassified sequences</taxon>
        <taxon>metagenomes</taxon>
        <taxon>ecological metagenomes</taxon>
    </lineage>
</organism>
<dbReference type="AlphaFoldDB" id="A0A382B8W2"/>
<accession>A0A382B8W2</accession>